<keyword evidence="2" id="KW-0472">Membrane</keyword>
<keyword evidence="2" id="KW-0812">Transmembrane</keyword>
<feature type="signal peptide" evidence="3">
    <location>
        <begin position="1"/>
        <end position="31"/>
    </location>
</feature>
<feature type="chain" id="PRO_5045249840" description="PBP domain-containing protein" evidence="3">
    <location>
        <begin position="32"/>
        <end position="885"/>
    </location>
</feature>
<evidence type="ECO:0000256" key="3">
    <source>
        <dbReference type="SAM" id="SignalP"/>
    </source>
</evidence>
<feature type="compositionally biased region" description="Low complexity" evidence="1">
    <location>
        <begin position="59"/>
        <end position="80"/>
    </location>
</feature>
<evidence type="ECO:0000313" key="5">
    <source>
        <dbReference type="Proteomes" id="UP001206483"/>
    </source>
</evidence>
<dbReference type="Proteomes" id="UP001206483">
    <property type="component" value="Unassembled WGS sequence"/>
</dbReference>
<feature type="region of interest" description="Disordered" evidence="1">
    <location>
        <begin position="37"/>
        <end position="86"/>
    </location>
</feature>
<feature type="compositionally biased region" description="Gly residues" evidence="1">
    <location>
        <begin position="795"/>
        <end position="818"/>
    </location>
</feature>
<dbReference type="EMBL" id="JAMZDX010000003">
    <property type="protein sequence ID" value="MCP2310449.1"/>
    <property type="molecule type" value="Genomic_DNA"/>
</dbReference>
<organism evidence="4 5">
    <name type="scientific">Kitasatospora paracochleata</name>
    <dbReference type="NCBI Taxonomy" id="58354"/>
    <lineage>
        <taxon>Bacteria</taxon>
        <taxon>Bacillati</taxon>
        <taxon>Actinomycetota</taxon>
        <taxon>Actinomycetes</taxon>
        <taxon>Kitasatosporales</taxon>
        <taxon>Streptomycetaceae</taxon>
        <taxon>Kitasatospora</taxon>
    </lineage>
</organism>
<feature type="compositionally biased region" description="Low complexity" evidence="1">
    <location>
        <begin position="774"/>
        <end position="794"/>
    </location>
</feature>
<dbReference type="RefSeq" id="WP_253798390.1">
    <property type="nucleotide sequence ID" value="NZ_BAAAUB010000014.1"/>
</dbReference>
<keyword evidence="3" id="KW-0732">Signal</keyword>
<sequence length="885" mass="90847">MSGRRTATGRALRTAGVLGLLLAALAGASLSADPGGPPVRVAQAATASPQIPVDPLPGGPSAIDPAPGAPASAGAAPTAGPGTGAGTGGTVAGVRAAAAAGGGDAVTVTGHGEFAGLEVTVGQTTHLVNQVVAVTWRGARPTVPSPMVFGRNYLSLMQCWGDGEGPDRTQCQYGATKGDSRGGAFVPSRQLNYGRTLVDPAEPIKPARENQNVYVPFRPVTGEPDETQGSSQYYDIQSTNEVPFAPTRADGTGQAFFEVQTGMEAPGLGCGQTPKDQPGPFTEGRRCWLVIVPRGSTEVDGQPPSGQSAQLQSSPLSTTNWANRLVVPLHFEPVGLSCPIGSIERPTAGTELAAETVWRWQPVLCGRAGGIFSYTQVTDDLARSRLVRGDPGLVYVGGPLPKDEQADGRTPVYAPLAISGLTIAFDVESQSYSLTPPETRQQDGQRIPDISLTPRLVAKLLTQSYKYAVNPGDPDVPAGNPLDLTSDPEFLDLNPRFATLYFPSRIPDLLLPSGEGDAARLLWQWILADPDAKAFLRGETGTRWHDTVNPHFRLDQVELPRANYPKPDSYCQAFPDDPTGRPDWCNLDGHPYANTMREAARAAARGDTLAKSVWDATTIPGSLKKAAPQAQGMRGVLALVTTAQAARYGLNTARLRNSSGAFVAPDDQALLAAAASAPAGPVDGVKVVDPAAVPAAGYPLTSITYAATVPSALDRDSGRSYAELLRYAMGDGQQPGVAAGRLAAGYAPLPQALRTQTLAAADTIEQRAGLPEATATATAQTAHPAGPGSTPAPAAGGGQGSTGGASSGGGAGGAGGGEEPAAPAPQPPAHTPTTLAPAPPAAPVARTAGTDVGGLRYLLLGALLAGILAAAAGVLVPRLLRARRH</sequence>
<name>A0ABT1IZ57_9ACTN</name>
<gene>
    <name evidence="4" type="ORF">FHR36_003582</name>
</gene>
<keyword evidence="5" id="KW-1185">Reference proteome</keyword>
<feature type="transmembrane region" description="Helical" evidence="2">
    <location>
        <begin position="857"/>
        <end position="880"/>
    </location>
</feature>
<accession>A0ABT1IZ57</accession>
<feature type="region of interest" description="Disordered" evidence="1">
    <location>
        <begin position="774"/>
        <end position="842"/>
    </location>
</feature>
<proteinExistence type="predicted"/>
<protein>
    <recommendedName>
        <fullName evidence="6">PBP domain-containing protein</fullName>
    </recommendedName>
</protein>
<reference evidence="4 5" key="1">
    <citation type="submission" date="2022-06" db="EMBL/GenBank/DDBJ databases">
        <title>Sequencing the genomes of 1000 actinobacteria strains.</title>
        <authorList>
            <person name="Klenk H.-P."/>
        </authorList>
    </citation>
    <scope>NUCLEOTIDE SEQUENCE [LARGE SCALE GENOMIC DNA]</scope>
    <source>
        <strain evidence="4 5">DSM 41656</strain>
    </source>
</reference>
<keyword evidence="2" id="KW-1133">Transmembrane helix</keyword>
<evidence type="ECO:0000256" key="1">
    <source>
        <dbReference type="SAM" id="MobiDB-lite"/>
    </source>
</evidence>
<evidence type="ECO:0000256" key="2">
    <source>
        <dbReference type="SAM" id="Phobius"/>
    </source>
</evidence>
<evidence type="ECO:0000313" key="4">
    <source>
        <dbReference type="EMBL" id="MCP2310449.1"/>
    </source>
</evidence>
<dbReference type="SUPFAM" id="SSF53850">
    <property type="entry name" value="Periplasmic binding protein-like II"/>
    <property type="match status" value="1"/>
</dbReference>
<comment type="caution">
    <text evidence="4">The sequence shown here is derived from an EMBL/GenBank/DDBJ whole genome shotgun (WGS) entry which is preliminary data.</text>
</comment>
<evidence type="ECO:0008006" key="6">
    <source>
        <dbReference type="Google" id="ProtNLM"/>
    </source>
</evidence>
<dbReference type="Gene3D" id="3.40.190.10">
    <property type="entry name" value="Periplasmic binding protein-like II"/>
    <property type="match status" value="1"/>
</dbReference>